<dbReference type="EMBL" id="MN741031">
    <property type="protein sequence ID" value="QHU23511.1"/>
    <property type="molecule type" value="Genomic_DNA"/>
</dbReference>
<evidence type="ECO:0000256" key="1">
    <source>
        <dbReference type="SAM" id="MobiDB-lite"/>
    </source>
</evidence>
<reference evidence="2" key="1">
    <citation type="journal article" date="2020" name="Nature">
        <title>Giant virus diversity and host interactions through global metagenomics.</title>
        <authorList>
            <person name="Schulz F."/>
            <person name="Roux S."/>
            <person name="Paez-Espino D."/>
            <person name="Jungbluth S."/>
            <person name="Walsh D.A."/>
            <person name="Denef V.J."/>
            <person name="McMahon K.D."/>
            <person name="Konstantinidis K.T."/>
            <person name="Eloe-Fadrosh E.A."/>
            <person name="Kyrpides N.C."/>
            <person name="Woyke T."/>
        </authorList>
    </citation>
    <scope>NUCLEOTIDE SEQUENCE</scope>
    <source>
        <strain evidence="2">GVMAG-S-ERX555907-94</strain>
    </source>
</reference>
<name>A0A6C0L252_9ZZZZ</name>
<proteinExistence type="predicted"/>
<protein>
    <submittedName>
        <fullName evidence="2">Uncharacterized protein</fullName>
    </submittedName>
</protein>
<feature type="region of interest" description="Disordered" evidence="1">
    <location>
        <begin position="1"/>
        <end position="28"/>
    </location>
</feature>
<feature type="region of interest" description="Disordered" evidence="1">
    <location>
        <begin position="1628"/>
        <end position="1664"/>
    </location>
</feature>
<feature type="compositionally biased region" description="Basic and acidic residues" evidence="1">
    <location>
        <begin position="1634"/>
        <end position="1645"/>
    </location>
</feature>
<evidence type="ECO:0000313" key="2">
    <source>
        <dbReference type="EMBL" id="QHU23511.1"/>
    </source>
</evidence>
<feature type="compositionally biased region" description="Acidic residues" evidence="1">
    <location>
        <begin position="1646"/>
        <end position="1657"/>
    </location>
</feature>
<accession>A0A6C0L252</accession>
<sequence>MEDQSKTKEPLIQGKNVSFYPEEEELPEPFLPNEEITNEFIGEEGVDEDFIIDLVNDDDEKHELKNEKFIFQGSFREDDILILIFEEDEQFFDKLVTIEEVKEETILIKDEEENSLILQLDEENNIITQSEDYKIIDIEKVQEFNLNELNQESFEIQDYPEIEIEVTEKKEKHYTFQERKEDFITEMIHVFQAYDNKFIKNQLSDVAEEYVQMIQESDGREKQSYFPFVNDMIERDVYQFPPWIIPIVNNQKKLYREEGENMEDTDDIANSIFLTELDEKIDLNENDSHNYRNYMKSLNKFKPYNQQQSLNIHYDGLYFRNCSNESPCSSLLLNPYEIDLIHTRKSLIIPNTIDSVTEFETVVPKEQVSIIGFHTIPYSLYNQTLRLDGNLDLKELCEPPLNEYTSISDHKYSPSPFTKQFQNYPQKYSHVIGEETEKDDTWFNGIHTYHFNSSIDNKDKIGEVLSKCLPSTFDILHTYPEEVQKKIFNHNDISKLLSPYGINYHSMNVEERAKINKTIQQNIKNYQDNYPKPTVHTKQKSTPKLLSLNEKIQFSKDYIASLIIDKKRNEYYQRFIQLFSRKAVSSLGEDERFLYVKDSDERLLCTHYLYSTKSHNNPELFQTMKSKYGCPEKDGIIYCKVCGEYLCHGDFSILEGFGGDGRSQIQNSREVLEEDDPNIELLNDKEDSIKKIIFQLSNALGIQLTNFDHKKMIDYILSVENDHITDTRYGKENAIKHHPLYIKIKNKYKTYKGTKKQQKKEFTSELKPLKEYVTNCNEMLMVTFLLLFYLQTSIPPYQVKSREYLYLWESFNNEDGTWDQVKNTIHDLISMNTIDKVIVILKTISHKNQRNPFWKNINSFLTESEQSKEMNTLADQFIFTSAYILRDSNIRNQLKNYFHFKNEADSIYLNEYWSSFKPSPNNTLVMSINQKIQEQLKTDLPKNLLKNGSTTLYENISTIQSIDRAQDTPFYQTFNIPYSEILKNESYKRLYDYSVHLHGTSPSIPLLNLLINRFIHTIDDKQKIQALFTSIGWDPNKKQLQKVNYRDLRHIVIKDITEHYKNKNKEDEPTILKYIHINFHNWNGMLLNGTPKRTYGYTPLNAFPNESFQELLEREKERENDDEIKNISIVSDLFKKYGIDKHDEIVQKYISDNFIDFLLPDPNEYNIQRRSSIRDIEMNEENFHKIMNHIIRRNTLKLIPTRKIKRSIFQTKVKHFIKQNNLLNINADEAYPILEDFSKIHKLKGEESEEEYRKIMNRMLDYNKEKINKMKEFFVLSHESGRIDENQVKRYQKIFGPLEKKLFEAIPLIYEKYLESSPTIPNDIREIKYILGRLSIPKTNDLVGTVLHDNIPKQWKISDTSKEHIQKFLNYNEFLLHNEVFMHQKDQRKIEIEISKNVQGVYRGFNKYKDVDVNGIDKYSAYFSSLLLYFKRYYHSGINELNGDDKSPYTENYSKIMKQFLFVFLMNKLVEYVEELYDEQSEVSQMTNELYTALQEKDKIDLNDSIQVCSQLIFDLLNHFIEAYYDPSWIYQTKDISNKLSKQKEKEKQNLINTLESKDSDSRLATMDMQKFKITNWWQNFGDQHLKNQETTAYQEQMTDERIDHVKQLFYENEGQLEALEALGFDPNVPLSEKNIREGYSQKDEDREDEGGDDADDNGNYREN</sequence>
<organism evidence="2">
    <name type="scientific">viral metagenome</name>
    <dbReference type="NCBI Taxonomy" id="1070528"/>
    <lineage>
        <taxon>unclassified sequences</taxon>
        <taxon>metagenomes</taxon>
        <taxon>organismal metagenomes</taxon>
    </lineage>
</organism>